<dbReference type="SMART" id="SM00091">
    <property type="entry name" value="PAS"/>
    <property type="match status" value="1"/>
</dbReference>
<dbReference type="NCBIfam" id="TIGR00229">
    <property type="entry name" value="sensory_box"/>
    <property type="match status" value="1"/>
</dbReference>
<protein>
    <submittedName>
        <fullName evidence="1">Diguanylate cyclase/phosphodiesterase (GGDEF &amp; EAL domains) withPAS/PAC sensor</fullName>
    </submittedName>
</protein>
<proteinExistence type="predicted"/>
<dbReference type="PROSITE" id="PS50887">
    <property type="entry name" value="GGDEF"/>
    <property type="match status" value="1"/>
</dbReference>
<keyword evidence="2" id="KW-1185">Reference proteome</keyword>
<dbReference type="InterPro" id="IPR043128">
    <property type="entry name" value="Rev_trsase/Diguanyl_cyclase"/>
</dbReference>
<dbReference type="InterPro" id="IPR035965">
    <property type="entry name" value="PAS-like_dom_sf"/>
</dbReference>
<dbReference type="InterPro" id="IPR052163">
    <property type="entry name" value="DGC-Regulatory_Protein"/>
</dbReference>
<dbReference type="PANTHER" id="PTHR46663:SF3">
    <property type="entry name" value="SLL0267 PROTEIN"/>
    <property type="match status" value="1"/>
</dbReference>
<dbReference type="SMART" id="SM00267">
    <property type="entry name" value="GGDEF"/>
    <property type="match status" value="1"/>
</dbReference>
<dbReference type="InterPro" id="IPR000160">
    <property type="entry name" value="GGDEF_dom"/>
</dbReference>
<dbReference type="PROSITE" id="PS50112">
    <property type="entry name" value="PAS"/>
    <property type="match status" value="1"/>
</dbReference>
<dbReference type="RefSeq" id="WP_145769342.1">
    <property type="nucleotide sequence ID" value="NZ_LR778301.1"/>
</dbReference>
<dbReference type="Pfam" id="PF13426">
    <property type="entry name" value="PAS_9"/>
    <property type="match status" value="1"/>
</dbReference>
<gene>
    <name evidence="1" type="ORF">DENOEST_3444</name>
</gene>
<dbReference type="InterPro" id="IPR000014">
    <property type="entry name" value="PAS"/>
</dbReference>
<sequence>MNTLGTACNTEKLKAVIDVLNNSPNGVMVTDASGTILYVNPTFTTVTGYTHDEIIGRTPNVLHSGLQESGFYESMWRVLNEQGAWQGEISNRRKNGEIVVELLSINAIRDESGQRTHYVGTFSDITHLKQYQHQLEYMAHFDALTQLPNRILLTDRIRQAIAWVQRQGTLIAICYLDLDSFKPINDTCGHHIGDLVLKEIAGRLQIAIREGDTVARVGGDEFVLLLNDLDSILEVHLILSRLLAHIAQPLDCLSGHCVSASIGVTLFPIDDSDPETLMHHADQAMYRAKGSEPTSYHIYDPSQDHKLQNFRQRLNLWNPNDC</sequence>
<dbReference type="Proteomes" id="UP000515733">
    <property type="component" value="Chromosome"/>
</dbReference>
<reference evidence="1 2" key="1">
    <citation type="submission" date="2020-03" db="EMBL/GenBank/DDBJ databases">
        <authorList>
            <consortium name="Genoscope - CEA"/>
            <person name="William W."/>
        </authorList>
    </citation>
    <scope>NUCLEOTIDE SEQUENCE [LARGE SCALE GENOMIC DNA]</scope>
    <source>
        <strain evidence="2">DSM 16959</strain>
    </source>
</reference>
<dbReference type="SUPFAM" id="SSF55073">
    <property type="entry name" value="Nucleotide cyclase"/>
    <property type="match status" value="1"/>
</dbReference>
<dbReference type="Pfam" id="PF00990">
    <property type="entry name" value="GGDEF"/>
    <property type="match status" value="1"/>
</dbReference>
<dbReference type="EMBL" id="LR778301">
    <property type="protein sequence ID" value="CAB1370598.1"/>
    <property type="molecule type" value="Genomic_DNA"/>
</dbReference>
<dbReference type="CDD" id="cd00130">
    <property type="entry name" value="PAS"/>
    <property type="match status" value="1"/>
</dbReference>
<dbReference type="SMART" id="SM00086">
    <property type="entry name" value="PAC"/>
    <property type="match status" value="1"/>
</dbReference>
<dbReference type="KEGG" id="doe:DENOEST_3444"/>
<dbReference type="CDD" id="cd01949">
    <property type="entry name" value="GGDEF"/>
    <property type="match status" value="1"/>
</dbReference>
<evidence type="ECO:0000313" key="2">
    <source>
        <dbReference type="Proteomes" id="UP000515733"/>
    </source>
</evidence>
<organism evidence="1 2">
    <name type="scientific">Denitratisoma oestradiolicum</name>
    <dbReference type="NCBI Taxonomy" id="311182"/>
    <lineage>
        <taxon>Bacteria</taxon>
        <taxon>Pseudomonadati</taxon>
        <taxon>Pseudomonadota</taxon>
        <taxon>Betaproteobacteria</taxon>
        <taxon>Nitrosomonadales</taxon>
        <taxon>Sterolibacteriaceae</taxon>
        <taxon>Denitratisoma</taxon>
    </lineage>
</organism>
<dbReference type="PANTHER" id="PTHR46663">
    <property type="entry name" value="DIGUANYLATE CYCLASE DGCT-RELATED"/>
    <property type="match status" value="1"/>
</dbReference>
<dbReference type="Gene3D" id="3.30.70.270">
    <property type="match status" value="1"/>
</dbReference>
<dbReference type="AlphaFoldDB" id="A0A6S6XZS3"/>
<dbReference type="InterPro" id="IPR000700">
    <property type="entry name" value="PAS-assoc_C"/>
</dbReference>
<accession>A0A6S6XZS3</accession>
<dbReference type="InterPro" id="IPR029787">
    <property type="entry name" value="Nucleotide_cyclase"/>
</dbReference>
<evidence type="ECO:0000313" key="1">
    <source>
        <dbReference type="EMBL" id="CAB1370598.1"/>
    </source>
</evidence>
<dbReference type="SUPFAM" id="SSF55785">
    <property type="entry name" value="PYP-like sensor domain (PAS domain)"/>
    <property type="match status" value="1"/>
</dbReference>
<dbReference type="PROSITE" id="PS50113">
    <property type="entry name" value="PAC"/>
    <property type="match status" value="1"/>
</dbReference>
<dbReference type="NCBIfam" id="TIGR00254">
    <property type="entry name" value="GGDEF"/>
    <property type="match status" value="1"/>
</dbReference>
<name>A0A6S6XZS3_9PROT</name>
<dbReference type="OrthoDB" id="42802at2"/>
<dbReference type="Gene3D" id="3.30.450.20">
    <property type="entry name" value="PAS domain"/>
    <property type="match status" value="1"/>
</dbReference>
<dbReference type="InterPro" id="IPR001610">
    <property type="entry name" value="PAC"/>
</dbReference>